<dbReference type="Gene3D" id="1.20.1250.20">
    <property type="entry name" value="MFS general substrate transporter like domains"/>
    <property type="match status" value="1"/>
</dbReference>
<dbReference type="Proteomes" id="UP000194664">
    <property type="component" value="Unassembled WGS sequence"/>
</dbReference>
<feature type="transmembrane region" description="Helical" evidence="8">
    <location>
        <begin position="280"/>
        <end position="298"/>
    </location>
</feature>
<dbReference type="GO" id="GO:0016020">
    <property type="term" value="C:membrane"/>
    <property type="evidence" value="ECO:0007669"/>
    <property type="project" value="UniProtKB-SubCell"/>
</dbReference>
<feature type="transmembrane region" description="Helical" evidence="8">
    <location>
        <begin position="75"/>
        <end position="98"/>
    </location>
</feature>
<feature type="transmembrane region" description="Helical" evidence="8">
    <location>
        <begin position="249"/>
        <end position="268"/>
    </location>
</feature>
<dbReference type="SUPFAM" id="SSF103473">
    <property type="entry name" value="MFS general substrate transporter"/>
    <property type="match status" value="1"/>
</dbReference>
<dbReference type="AlphaFoldDB" id="A0A251X055"/>
<feature type="transmembrane region" description="Helical" evidence="8">
    <location>
        <begin position="161"/>
        <end position="181"/>
    </location>
</feature>
<feature type="domain" description="Major facilitator superfamily (MFS) profile" evidence="9">
    <location>
        <begin position="4"/>
        <end position="399"/>
    </location>
</feature>
<dbReference type="InterPro" id="IPR036259">
    <property type="entry name" value="MFS_trans_sf"/>
</dbReference>
<comment type="caution">
    <text evidence="10">The sequence shown here is derived from an EMBL/GenBank/DDBJ whole genome shotgun (WGS) entry which is preliminary data.</text>
</comment>
<evidence type="ECO:0000256" key="2">
    <source>
        <dbReference type="ARBA" id="ARBA00004141"/>
    </source>
</evidence>
<evidence type="ECO:0000256" key="5">
    <source>
        <dbReference type="ARBA" id="ARBA00022692"/>
    </source>
</evidence>
<feature type="transmembrane region" description="Helical" evidence="8">
    <location>
        <begin position="217"/>
        <end position="237"/>
    </location>
</feature>
<comment type="function">
    <text evidence="1">Resistance to tetracycline by an active tetracycline efflux. This is an energy-dependent process that decreases the accumulation of the antibiotic in whole cells. This protein functions as a metal-tetracycline/H(+) antiporter.</text>
</comment>
<keyword evidence="7 8" id="KW-0472">Membrane</keyword>
<dbReference type="PROSITE" id="PS00216">
    <property type="entry name" value="SUGAR_TRANSPORT_1"/>
    <property type="match status" value="1"/>
</dbReference>
<feature type="transmembrane region" description="Helical" evidence="8">
    <location>
        <begin position="304"/>
        <end position="324"/>
    </location>
</feature>
<dbReference type="PROSITE" id="PS50850">
    <property type="entry name" value="MFS"/>
    <property type="match status" value="1"/>
</dbReference>
<evidence type="ECO:0000256" key="6">
    <source>
        <dbReference type="ARBA" id="ARBA00022989"/>
    </source>
</evidence>
<feature type="transmembrane region" description="Helical" evidence="8">
    <location>
        <begin position="104"/>
        <end position="121"/>
    </location>
</feature>
<feature type="transmembrane region" description="Helical" evidence="8">
    <location>
        <begin position="42"/>
        <end position="63"/>
    </location>
</feature>
<evidence type="ECO:0000313" key="10">
    <source>
        <dbReference type="EMBL" id="OUD09966.1"/>
    </source>
</evidence>
<evidence type="ECO:0000259" key="9">
    <source>
        <dbReference type="PROSITE" id="PS50850"/>
    </source>
</evidence>
<reference evidence="10 11" key="1">
    <citation type="submission" date="2016-12" db="EMBL/GenBank/DDBJ databases">
        <title>The draft genome sequence of HSLHS2.</title>
        <authorList>
            <person name="Hu D."/>
            <person name="Wang L."/>
            <person name="Shao Z."/>
        </authorList>
    </citation>
    <scope>NUCLEOTIDE SEQUENCE [LARGE SCALE GENOMIC DNA]</scope>
    <source>
        <strain evidence="10">MCCC 1A06712</strain>
    </source>
</reference>
<dbReference type="GO" id="GO:0022857">
    <property type="term" value="F:transmembrane transporter activity"/>
    <property type="evidence" value="ECO:0007669"/>
    <property type="project" value="InterPro"/>
</dbReference>
<dbReference type="PANTHER" id="PTHR23504">
    <property type="entry name" value="MAJOR FACILITATOR SUPERFAMILY DOMAIN-CONTAINING PROTEIN 10"/>
    <property type="match status" value="1"/>
</dbReference>
<feature type="transmembrane region" description="Helical" evidence="8">
    <location>
        <begin position="344"/>
        <end position="363"/>
    </location>
</feature>
<feature type="transmembrane region" description="Helical" evidence="8">
    <location>
        <begin position="133"/>
        <end position="155"/>
    </location>
</feature>
<name>A0A251X055_9RHOB</name>
<evidence type="ECO:0000313" key="11">
    <source>
        <dbReference type="Proteomes" id="UP000194664"/>
    </source>
</evidence>
<keyword evidence="6 8" id="KW-1133">Transmembrane helix</keyword>
<comment type="subcellular location">
    <subcellularLocation>
        <location evidence="2">Membrane</location>
        <topology evidence="2">Multi-pass membrane protein</topology>
    </subcellularLocation>
</comment>
<dbReference type="Pfam" id="PF07690">
    <property type="entry name" value="MFS_1"/>
    <property type="match status" value="2"/>
</dbReference>
<evidence type="ECO:0000256" key="4">
    <source>
        <dbReference type="ARBA" id="ARBA00022448"/>
    </source>
</evidence>
<dbReference type="InterPro" id="IPR020846">
    <property type="entry name" value="MFS_dom"/>
</dbReference>
<keyword evidence="5 8" id="KW-0812">Transmembrane</keyword>
<dbReference type="RefSeq" id="WP_086449618.1">
    <property type="nucleotide sequence ID" value="NZ_MSPP01000001.1"/>
</dbReference>
<comment type="similarity">
    <text evidence="3">Belongs to the major facilitator superfamily. TCR/Tet family.</text>
</comment>
<keyword evidence="11" id="KW-1185">Reference proteome</keyword>
<evidence type="ECO:0000256" key="1">
    <source>
        <dbReference type="ARBA" id="ARBA00003279"/>
    </source>
</evidence>
<dbReference type="OrthoDB" id="9764259at2"/>
<dbReference type="PRINTS" id="PR01035">
    <property type="entry name" value="TCRTETA"/>
</dbReference>
<dbReference type="PANTHER" id="PTHR23504:SF15">
    <property type="entry name" value="MAJOR FACILITATOR SUPERFAMILY (MFS) PROFILE DOMAIN-CONTAINING PROTEIN"/>
    <property type="match status" value="1"/>
</dbReference>
<dbReference type="InterPro" id="IPR001958">
    <property type="entry name" value="Tet-R_TetA/multi-R_MdtG-like"/>
</dbReference>
<keyword evidence="4" id="KW-0813">Transport</keyword>
<sequence>MRLPVVFILITVLLDAMGIGIIMPVMPELIQEVSGESLGNAALWGGVLTAVFAAMQFLFGPLIGNLSDAFGRRPVLLLALFVMMLDYLLMAVAGTVWLLLIGRMIGGITAATHSTAGAYMADISKPDEKAANFGLIGAAFGLGFVVGPMVGGLLADLGTRAPFYAAAAFAFANMAFGFFILPETVKPENRRAISVKNANPLGSFSAIGRLPNMGRMLTILGLFGVAHYVYPAIWAYYGTAQFGWDPRMIGISLACFGVSMAVVQAVLVKPMLRILGDRNTVLFAFTIDIIAMFCAVFVKESWLILALTPVMALGSVSTPAIQGIMSRAVADNRQGELQGVMQSIGAVGAAISPLLMTAIFWAYTDANGIYLPGAPFVLSAGLVALCIVLFAWPALTNTKEKAAP</sequence>
<protein>
    <submittedName>
        <fullName evidence="10">Tetracycline resistance MFS efflux pump</fullName>
    </submittedName>
</protein>
<evidence type="ECO:0000256" key="7">
    <source>
        <dbReference type="ARBA" id="ARBA00023136"/>
    </source>
</evidence>
<gene>
    <name evidence="10" type="ORF">BVC71_00115</name>
</gene>
<dbReference type="InterPro" id="IPR005829">
    <property type="entry name" value="Sugar_transporter_CS"/>
</dbReference>
<evidence type="ECO:0000256" key="3">
    <source>
        <dbReference type="ARBA" id="ARBA00007520"/>
    </source>
</evidence>
<dbReference type="InterPro" id="IPR011701">
    <property type="entry name" value="MFS"/>
</dbReference>
<evidence type="ECO:0000256" key="8">
    <source>
        <dbReference type="SAM" id="Phobius"/>
    </source>
</evidence>
<organism evidence="10 11">
    <name type="scientific">Marivivens niveibacter</name>
    <dbReference type="NCBI Taxonomy" id="1930667"/>
    <lineage>
        <taxon>Bacteria</taxon>
        <taxon>Pseudomonadati</taxon>
        <taxon>Pseudomonadota</taxon>
        <taxon>Alphaproteobacteria</taxon>
        <taxon>Rhodobacterales</taxon>
        <taxon>Paracoccaceae</taxon>
        <taxon>Marivivens group</taxon>
        <taxon>Marivivens</taxon>
    </lineage>
</organism>
<dbReference type="EMBL" id="MSPP01000001">
    <property type="protein sequence ID" value="OUD09966.1"/>
    <property type="molecule type" value="Genomic_DNA"/>
</dbReference>
<proteinExistence type="inferred from homology"/>
<feature type="transmembrane region" description="Helical" evidence="8">
    <location>
        <begin position="369"/>
        <end position="392"/>
    </location>
</feature>
<accession>A0A251X055</accession>
<dbReference type="CDD" id="cd17388">
    <property type="entry name" value="MFS_TetA"/>
    <property type="match status" value="1"/>
</dbReference>